<organism evidence="2 3">
    <name type="scientific">Brevibacillus reuszeri</name>
    <dbReference type="NCBI Taxonomy" id="54915"/>
    <lineage>
        <taxon>Bacteria</taxon>
        <taxon>Bacillati</taxon>
        <taxon>Bacillota</taxon>
        <taxon>Bacilli</taxon>
        <taxon>Bacillales</taxon>
        <taxon>Paenibacillaceae</taxon>
        <taxon>Brevibacillus</taxon>
    </lineage>
</organism>
<proteinExistence type="predicted"/>
<feature type="region of interest" description="Disordered" evidence="1">
    <location>
        <begin position="1"/>
        <end position="52"/>
    </location>
</feature>
<evidence type="ECO:0000313" key="2">
    <source>
        <dbReference type="EMBL" id="GED71011.1"/>
    </source>
</evidence>
<dbReference type="EMBL" id="BJON01000019">
    <property type="protein sequence ID" value="GED71011.1"/>
    <property type="molecule type" value="Genomic_DNA"/>
</dbReference>
<dbReference type="Proteomes" id="UP000319578">
    <property type="component" value="Unassembled WGS sequence"/>
</dbReference>
<gene>
    <name evidence="2" type="ORF">BRE01_47130</name>
</gene>
<comment type="caution">
    <text evidence="2">The sequence shown here is derived from an EMBL/GenBank/DDBJ whole genome shotgun (WGS) entry which is preliminary data.</text>
</comment>
<evidence type="ECO:0000313" key="3">
    <source>
        <dbReference type="Proteomes" id="UP000319578"/>
    </source>
</evidence>
<protein>
    <recommendedName>
        <fullName evidence="4">Spore protein</fullName>
    </recommendedName>
</protein>
<feature type="compositionally biased region" description="Basic and acidic residues" evidence="1">
    <location>
        <begin position="1"/>
        <end position="16"/>
    </location>
</feature>
<sequence>MDMAGRGKSDKSERRNNHPAGKPSSLEQFGDNTKGKKMAQSPNIIEDPSGNG</sequence>
<evidence type="ECO:0008006" key="4">
    <source>
        <dbReference type="Google" id="ProtNLM"/>
    </source>
</evidence>
<name>A0ABQ0TTA8_9BACL</name>
<keyword evidence="3" id="KW-1185">Reference proteome</keyword>
<reference evidence="2 3" key="1">
    <citation type="submission" date="2019-06" db="EMBL/GenBank/DDBJ databases">
        <title>Whole genome shotgun sequence of Brevibacillus reuszeri NBRC 15719.</title>
        <authorList>
            <person name="Hosoyama A."/>
            <person name="Uohara A."/>
            <person name="Ohji S."/>
            <person name="Ichikawa N."/>
        </authorList>
    </citation>
    <scope>NUCLEOTIDE SEQUENCE [LARGE SCALE GENOMIC DNA]</scope>
    <source>
        <strain evidence="2 3">NBRC 15719</strain>
    </source>
</reference>
<evidence type="ECO:0000256" key="1">
    <source>
        <dbReference type="SAM" id="MobiDB-lite"/>
    </source>
</evidence>
<accession>A0ABQ0TTA8</accession>